<feature type="compositionally biased region" description="Basic residues" evidence="6">
    <location>
        <begin position="82"/>
        <end position="94"/>
    </location>
</feature>
<evidence type="ECO:0000256" key="3">
    <source>
        <dbReference type="ARBA" id="ARBA00023054"/>
    </source>
</evidence>
<feature type="region of interest" description="Disordered" evidence="6">
    <location>
        <begin position="482"/>
        <end position="520"/>
    </location>
</feature>
<gene>
    <name evidence="8" type="ORF">AXG93_4697s1010</name>
</gene>
<dbReference type="SUPFAM" id="SSF52540">
    <property type="entry name" value="P-loop containing nucleoside triphosphate hydrolases"/>
    <property type="match status" value="1"/>
</dbReference>
<dbReference type="Pfam" id="PF01926">
    <property type="entry name" value="MMR_HSR1"/>
    <property type="match status" value="1"/>
</dbReference>
<comment type="subcellular location">
    <subcellularLocation>
        <location evidence="1">Nucleus</location>
        <location evidence="1">Nucleolus</location>
    </subcellularLocation>
</comment>
<keyword evidence="2" id="KW-0547">Nucleotide-binding</keyword>
<comment type="caution">
    <text evidence="8">The sequence shown here is derived from an EMBL/GenBank/DDBJ whole genome shotgun (WGS) entry which is preliminary data.</text>
</comment>
<feature type="region of interest" description="Disordered" evidence="6">
    <location>
        <begin position="25"/>
        <end position="103"/>
    </location>
</feature>
<feature type="domain" description="CP-type G" evidence="7">
    <location>
        <begin position="146"/>
        <end position="334"/>
    </location>
</feature>
<dbReference type="InterPro" id="IPR014813">
    <property type="entry name" value="Gnl3_N_dom"/>
</dbReference>
<dbReference type="GO" id="GO:0050793">
    <property type="term" value="P:regulation of developmental process"/>
    <property type="evidence" value="ECO:0007669"/>
    <property type="project" value="UniProtKB-ARBA"/>
</dbReference>
<evidence type="ECO:0000313" key="9">
    <source>
        <dbReference type="Proteomes" id="UP000077202"/>
    </source>
</evidence>
<dbReference type="InterPro" id="IPR006073">
    <property type="entry name" value="GTP-bd"/>
</dbReference>
<keyword evidence="4" id="KW-0342">GTP-binding</keyword>
<feature type="compositionally biased region" description="Basic and acidic residues" evidence="6">
    <location>
        <begin position="60"/>
        <end position="81"/>
    </location>
</feature>
<accession>A0A176VR49</accession>
<dbReference type="AlphaFoldDB" id="A0A176VR49"/>
<evidence type="ECO:0000256" key="2">
    <source>
        <dbReference type="ARBA" id="ARBA00022741"/>
    </source>
</evidence>
<feature type="compositionally biased region" description="Basic residues" evidence="6">
    <location>
        <begin position="25"/>
        <end position="44"/>
    </location>
</feature>
<keyword evidence="3" id="KW-0175">Coiled coil</keyword>
<dbReference type="InterPro" id="IPR030378">
    <property type="entry name" value="G_CP_dom"/>
</dbReference>
<organism evidence="8 9">
    <name type="scientific">Marchantia polymorpha subsp. ruderalis</name>
    <dbReference type="NCBI Taxonomy" id="1480154"/>
    <lineage>
        <taxon>Eukaryota</taxon>
        <taxon>Viridiplantae</taxon>
        <taxon>Streptophyta</taxon>
        <taxon>Embryophyta</taxon>
        <taxon>Marchantiophyta</taxon>
        <taxon>Marchantiopsida</taxon>
        <taxon>Marchantiidae</taxon>
        <taxon>Marchantiales</taxon>
        <taxon>Marchantiaceae</taxon>
        <taxon>Marchantia</taxon>
    </lineage>
</organism>
<dbReference type="Proteomes" id="UP000077202">
    <property type="component" value="Unassembled WGS sequence"/>
</dbReference>
<dbReference type="CDD" id="cd04178">
    <property type="entry name" value="Nucleostemin_like"/>
    <property type="match status" value="1"/>
</dbReference>
<name>A0A176VR49_MARPO</name>
<evidence type="ECO:0000259" key="7">
    <source>
        <dbReference type="PROSITE" id="PS51721"/>
    </source>
</evidence>
<dbReference type="EMBL" id="LVLJ01003178">
    <property type="protein sequence ID" value="OAE22465.1"/>
    <property type="molecule type" value="Genomic_DNA"/>
</dbReference>
<dbReference type="Gene3D" id="3.40.50.300">
    <property type="entry name" value="P-loop containing nucleotide triphosphate hydrolases"/>
    <property type="match status" value="1"/>
</dbReference>
<dbReference type="GO" id="GO:0051239">
    <property type="term" value="P:regulation of multicellular organismal process"/>
    <property type="evidence" value="ECO:0007669"/>
    <property type="project" value="UniProtKB-ARBA"/>
</dbReference>
<dbReference type="PANTHER" id="PTHR11089:SF30">
    <property type="entry name" value="GUANINE NUCLEOTIDE-BINDING PROTEIN-LIKE 3 HOMOLOG"/>
    <property type="match status" value="1"/>
</dbReference>
<dbReference type="FunFam" id="3.40.50.300:FF:000571">
    <property type="entry name" value="Guanine nucleotide-binding protein-like NSN1"/>
    <property type="match status" value="1"/>
</dbReference>
<dbReference type="PANTHER" id="PTHR11089">
    <property type="entry name" value="GTP-BINDING PROTEIN-RELATED"/>
    <property type="match status" value="1"/>
</dbReference>
<dbReference type="PROSITE" id="PS51721">
    <property type="entry name" value="G_CP"/>
    <property type="match status" value="1"/>
</dbReference>
<evidence type="ECO:0000256" key="1">
    <source>
        <dbReference type="ARBA" id="ARBA00004604"/>
    </source>
</evidence>
<keyword evidence="9" id="KW-1185">Reference proteome</keyword>
<keyword evidence="5" id="KW-0539">Nucleus</keyword>
<evidence type="ECO:0000256" key="4">
    <source>
        <dbReference type="ARBA" id="ARBA00023134"/>
    </source>
</evidence>
<dbReference type="InterPro" id="IPR027417">
    <property type="entry name" value="P-loop_NTPase"/>
</dbReference>
<proteinExistence type="predicted"/>
<feature type="compositionally biased region" description="Acidic residues" evidence="6">
    <location>
        <begin position="489"/>
        <end position="520"/>
    </location>
</feature>
<sequence>MVKKSKKSKSKRTPLRKKYKILKKVKEHHKKKAKEAKKAVGSRKQKVEKDPGIPNAWPFREQELAALEQRRSKALDEAEKRKQAKKERAAKRKLGIPDDEMEDAEDNLTKLTDDANQRSAEFEQKKRAKVEQTVSAPAENSRRAFFKEFQKVVEAADVVIQVLDARDPLGSRCLDVERLVLKSGATKRIILLLNKIDLVPKEVAEKWLKYLREELPTVAFKCSTQQQRTNLSRKAPKHYKKKGEVPQTVQVSECLGAENLLQLLKNYSRNQKLKTAITVGVVGFPNVGKSSLINSLKRTRVATVGATPGVTKVMQEIHLDKNVKLLDSPGIVFASSKGDEASATLRNVIKIEQLSDSTAPVKEILRLCTPEKLMGIYKIPQFEGVDEFLQQIAAVTGKLKRGGVANTLAAARVVLHDWNNGKIPYYTLPPERHVNTEHLESTIVSGWSKEFDINAVLEDEESKVIAGLPALASSLHSSQLKISAPLAMDVDDGTMDEDDEDESEEEEEDEEDDDDDDDSD</sequence>
<reference evidence="8" key="1">
    <citation type="submission" date="2016-03" db="EMBL/GenBank/DDBJ databases">
        <title>Mechanisms controlling the formation of the plant cell surface in tip-growing cells are functionally conserved among land plants.</title>
        <authorList>
            <person name="Honkanen S."/>
            <person name="Jones V.A."/>
            <person name="Morieri G."/>
            <person name="Champion C."/>
            <person name="Hetherington A.J."/>
            <person name="Kelly S."/>
            <person name="Saint-Marcoux D."/>
            <person name="Proust H."/>
            <person name="Prescott H."/>
            <person name="Dolan L."/>
        </authorList>
    </citation>
    <scope>NUCLEOTIDE SEQUENCE [LARGE SCALE GENOMIC DNA]</scope>
    <source>
        <tissue evidence="8">Whole gametophyte</tissue>
    </source>
</reference>
<dbReference type="GO" id="GO:0005525">
    <property type="term" value="F:GTP binding"/>
    <property type="evidence" value="ECO:0007669"/>
    <property type="project" value="UniProtKB-KW"/>
</dbReference>
<dbReference type="InterPro" id="IPR050755">
    <property type="entry name" value="TRAFAC_YlqF/YawG_RiboMat"/>
</dbReference>
<evidence type="ECO:0000256" key="5">
    <source>
        <dbReference type="ARBA" id="ARBA00023242"/>
    </source>
</evidence>
<dbReference type="InterPro" id="IPR023179">
    <property type="entry name" value="GTP-bd_ortho_bundle_sf"/>
</dbReference>
<dbReference type="Pfam" id="PF08701">
    <property type="entry name" value="GN3L_Grn1"/>
    <property type="match status" value="1"/>
</dbReference>
<dbReference type="PRINTS" id="PR00326">
    <property type="entry name" value="GTP1OBG"/>
</dbReference>
<dbReference type="GO" id="GO:0005730">
    <property type="term" value="C:nucleolus"/>
    <property type="evidence" value="ECO:0007669"/>
    <property type="project" value="UniProtKB-SubCell"/>
</dbReference>
<dbReference type="Gene3D" id="1.10.1580.10">
    <property type="match status" value="1"/>
</dbReference>
<evidence type="ECO:0000256" key="6">
    <source>
        <dbReference type="SAM" id="MobiDB-lite"/>
    </source>
</evidence>
<dbReference type="FunFam" id="1.10.1580.10:FF:000002">
    <property type="entry name" value="Guanine nucleotide-binding protein-like 3 (nucleolar)-like"/>
    <property type="match status" value="1"/>
</dbReference>
<evidence type="ECO:0000313" key="8">
    <source>
        <dbReference type="EMBL" id="OAE22465.1"/>
    </source>
</evidence>
<protein>
    <recommendedName>
        <fullName evidence="7">CP-type G domain-containing protein</fullName>
    </recommendedName>
</protein>